<reference evidence="1 2" key="1">
    <citation type="journal article" date="2024" name="Front. Microbiol.">
        <title>Novel thermophilic genera Geochorda gen. nov. and Carboxydochorda gen. nov. from the deep terrestrial subsurface reveal the ecophysiological diversity in the class Limnochordia.</title>
        <authorList>
            <person name="Karnachuk O.V."/>
            <person name="Lukina A.P."/>
            <person name="Avakyan M.R."/>
            <person name="Kadnikov V.V."/>
            <person name="Begmatov S."/>
            <person name="Beletsky A.V."/>
            <person name="Vlasova K.G."/>
            <person name="Novikov A.A."/>
            <person name="Shcherbakova V.A."/>
            <person name="Mardanov A.V."/>
            <person name="Ravin N.V."/>
        </authorList>
    </citation>
    <scope>NUCLEOTIDE SEQUENCE [LARGE SCALE GENOMIC DNA]</scope>
    <source>
        <strain evidence="1 2">L945</strain>
    </source>
</reference>
<sequence length="387" mass="41119">MSAATNGARARSLGGWLRGAVLGLAGVLSLGGCVRAEPRVAFWVQPMYAAFGGARLHAVDEVLTSSTTDPAGHEQYSASVRSHWLEPRAGLVPAIGISVGVGRGWGVAAQARLASSGHALSGHLEALPPSNGTIYENGVVLWGGNYELPDERQFRAPDDEHPSGWAPIDWKADSGVSVGLGKVGAYGVVYRSSTLGVSVDGGLNVFYLDHRLDRQVAMTAQVTADLDKDGTDDRGEDRITMVESARSRGTVLGPGVGVRVVGDLGPFQAELGASHGWATGAFRTESLFRRTDDVRTDLGKDGTWDESRRSVEEAPFAQEVSATVPVTQVRAILSYPIGPLRIGGGAFYALYRGVPVSPDFSYRDMTFKERRQDVSVSGVGLYLQASF</sequence>
<gene>
    <name evidence="1" type="ORF">U7230_00665</name>
</gene>
<evidence type="ECO:0000313" key="2">
    <source>
        <dbReference type="Proteomes" id="UP001332192"/>
    </source>
</evidence>
<proteinExistence type="predicted"/>
<organism evidence="1 2">
    <name type="scientific">Carboxydichorda subterranea</name>
    <dbReference type="NCBI Taxonomy" id="3109565"/>
    <lineage>
        <taxon>Bacteria</taxon>
        <taxon>Bacillati</taxon>
        <taxon>Bacillota</taxon>
        <taxon>Limnochordia</taxon>
        <taxon>Limnochordales</taxon>
        <taxon>Geochordaceae</taxon>
        <taxon>Carboxydichorda</taxon>
    </lineage>
</organism>
<protein>
    <submittedName>
        <fullName evidence="1">Uncharacterized protein</fullName>
    </submittedName>
</protein>
<name>A0ABZ1BXY8_9FIRM</name>
<evidence type="ECO:0000313" key="1">
    <source>
        <dbReference type="EMBL" id="WRP17564.1"/>
    </source>
</evidence>
<dbReference type="Proteomes" id="UP001332192">
    <property type="component" value="Chromosome"/>
</dbReference>
<keyword evidence="2" id="KW-1185">Reference proteome</keyword>
<dbReference type="EMBL" id="CP141615">
    <property type="protein sequence ID" value="WRP17564.1"/>
    <property type="molecule type" value="Genomic_DNA"/>
</dbReference>
<accession>A0ABZ1BXY8</accession>
<dbReference type="RefSeq" id="WP_324716834.1">
    <property type="nucleotide sequence ID" value="NZ_CP141615.1"/>
</dbReference>